<dbReference type="PANTHER" id="PTHR30570">
    <property type="entry name" value="PERIPLASMIC PHOSPHATE BINDING COMPONENT OF PHOSPHATE ABC TRANSPORTER"/>
    <property type="match status" value="1"/>
</dbReference>
<evidence type="ECO:0000256" key="1">
    <source>
        <dbReference type="ARBA" id="ARBA00008725"/>
    </source>
</evidence>
<evidence type="ECO:0000256" key="2">
    <source>
        <dbReference type="ARBA" id="ARBA00022448"/>
    </source>
</evidence>
<dbReference type="AlphaFoldDB" id="A0A8J6N5V6"/>
<proteinExistence type="inferred from homology"/>
<evidence type="ECO:0000256" key="4">
    <source>
        <dbReference type="RuleBase" id="RU367119"/>
    </source>
</evidence>
<keyword evidence="3" id="KW-0732">Signal</keyword>
<name>A0A8J6N5V6_9BACT</name>
<keyword evidence="2 4" id="KW-0813">Transport</keyword>
<dbReference type="SUPFAM" id="SSF53850">
    <property type="entry name" value="Periplasmic binding protein-like II"/>
    <property type="match status" value="1"/>
</dbReference>
<dbReference type="InterPro" id="IPR011862">
    <property type="entry name" value="Phos-bd"/>
</dbReference>
<feature type="domain" description="PBP" evidence="5">
    <location>
        <begin position="36"/>
        <end position="265"/>
    </location>
</feature>
<dbReference type="PANTHER" id="PTHR30570:SF1">
    <property type="entry name" value="PHOSPHATE-BINDING PROTEIN PSTS"/>
    <property type="match status" value="1"/>
</dbReference>
<dbReference type="GO" id="GO:0006817">
    <property type="term" value="P:phosphate ion transport"/>
    <property type="evidence" value="ECO:0007669"/>
    <property type="project" value="UniProtKB-UniRule"/>
</dbReference>
<dbReference type="NCBIfam" id="TIGR02136">
    <property type="entry name" value="ptsS_2"/>
    <property type="match status" value="1"/>
</dbReference>
<accession>A0A8J6N5V6</accession>
<dbReference type="Gene3D" id="3.40.190.10">
    <property type="entry name" value="Periplasmic binding protein-like II"/>
    <property type="match status" value="2"/>
</dbReference>
<sequence>MEFKQKALLIGIAVLLLLGNSFSFAVAGDLDRFDGVKGTLRISGGTAHIPVMKEAAKRIMALNRDVKITIAGGGSGVGIKQVGEGLVDIGNSGRMATDDEIQRYGLKMHKFAIDGIAVVVNPRNPIVKMKKSQIIDIFSGKINNWKALGFKDRGINVYTRDASSGTRKVFWKKALNKGEITKSANFVKSHGAMKSAINVDPYGIGYISIGFLDDTVSSVSLDGIAPTLEKVRKGDYKIARGLYMNTKGEPVGLARLFIDYIMSKEGQKIVAENGYIAVK</sequence>
<comment type="caution">
    <text evidence="6">The sequence shown here is derived from an EMBL/GenBank/DDBJ whole genome shotgun (WGS) entry which is preliminary data.</text>
</comment>
<dbReference type="Pfam" id="PF12849">
    <property type="entry name" value="PBP_like_2"/>
    <property type="match status" value="1"/>
</dbReference>
<dbReference type="EMBL" id="JACNLL010000044">
    <property type="protein sequence ID" value="MBC8199278.1"/>
    <property type="molecule type" value="Genomic_DNA"/>
</dbReference>
<keyword evidence="4" id="KW-0592">Phosphate transport</keyword>
<comment type="function">
    <text evidence="4">Involved in the system for phosphate transport across the cytoplasmic membrane.</text>
</comment>
<evidence type="ECO:0000259" key="5">
    <source>
        <dbReference type="Pfam" id="PF12849"/>
    </source>
</evidence>
<evidence type="ECO:0000256" key="3">
    <source>
        <dbReference type="ARBA" id="ARBA00022729"/>
    </source>
</evidence>
<evidence type="ECO:0000313" key="7">
    <source>
        <dbReference type="Proteomes" id="UP000603545"/>
    </source>
</evidence>
<gene>
    <name evidence="6" type="ORF">H8E80_04440</name>
</gene>
<reference evidence="6 7" key="1">
    <citation type="submission" date="2020-08" db="EMBL/GenBank/DDBJ databases">
        <title>Bridging the membrane lipid divide: bacteria of the FCB group superphylum have the potential to synthesize archaeal ether lipids.</title>
        <authorList>
            <person name="Villanueva L."/>
            <person name="Von Meijenfeldt F.A.B."/>
            <person name="Westbye A.B."/>
            <person name="Yadav S."/>
            <person name="Hopmans E.C."/>
            <person name="Dutilh B.E."/>
            <person name="Sinninghe Damste J.S."/>
        </authorList>
    </citation>
    <scope>NUCLEOTIDE SEQUENCE [LARGE SCALE GENOMIC DNA]</scope>
    <source>
        <strain evidence="6">NIOZ-UU82</strain>
    </source>
</reference>
<evidence type="ECO:0000313" key="6">
    <source>
        <dbReference type="EMBL" id="MBC8199278.1"/>
    </source>
</evidence>
<dbReference type="InterPro" id="IPR050811">
    <property type="entry name" value="Phosphate_ABC_transporter"/>
</dbReference>
<dbReference type="CDD" id="cd13653">
    <property type="entry name" value="PBP2_phosphate_like_1"/>
    <property type="match status" value="1"/>
</dbReference>
<dbReference type="Proteomes" id="UP000603545">
    <property type="component" value="Unassembled WGS sequence"/>
</dbReference>
<dbReference type="InterPro" id="IPR024370">
    <property type="entry name" value="PBP_domain"/>
</dbReference>
<dbReference type="GO" id="GO:0042301">
    <property type="term" value="F:phosphate ion binding"/>
    <property type="evidence" value="ECO:0007669"/>
    <property type="project" value="UniProtKB-UniRule"/>
</dbReference>
<comment type="similarity">
    <text evidence="1 4">Belongs to the PstS family.</text>
</comment>
<protein>
    <recommendedName>
        <fullName evidence="4">Phosphate-binding protein</fullName>
    </recommendedName>
</protein>
<organism evidence="6 7">
    <name type="scientific">Candidatus Desulfaltia bathyphila</name>
    <dbReference type="NCBI Taxonomy" id="2841697"/>
    <lineage>
        <taxon>Bacteria</taxon>
        <taxon>Pseudomonadati</taxon>
        <taxon>Thermodesulfobacteriota</taxon>
        <taxon>Desulfobacteria</taxon>
        <taxon>Desulfobacterales</taxon>
        <taxon>Desulfobacterales incertae sedis</taxon>
        <taxon>Candidatus Desulfaltia</taxon>
    </lineage>
</organism>